<organism evidence="3 4">
    <name type="scientific">Clonostachys solani</name>
    <dbReference type="NCBI Taxonomy" id="160281"/>
    <lineage>
        <taxon>Eukaryota</taxon>
        <taxon>Fungi</taxon>
        <taxon>Dikarya</taxon>
        <taxon>Ascomycota</taxon>
        <taxon>Pezizomycotina</taxon>
        <taxon>Sordariomycetes</taxon>
        <taxon>Hypocreomycetidae</taxon>
        <taxon>Hypocreales</taxon>
        <taxon>Bionectriaceae</taxon>
        <taxon>Clonostachys</taxon>
    </lineage>
</organism>
<reference evidence="3 4" key="2">
    <citation type="submission" date="2021-10" db="EMBL/GenBank/DDBJ databases">
        <authorList>
            <person name="Piombo E."/>
        </authorList>
    </citation>
    <scope>NUCLEOTIDE SEQUENCE [LARGE SCALE GENOMIC DNA]</scope>
</reference>
<dbReference type="PANTHER" id="PTHR34502:SF5">
    <property type="entry name" value="DUF6594 DOMAIN-CONTAINING PROTEIN"/>
    <property type="match status" value="1"/>
</dbReference>
<feature type="transmembrane region" description="Helical" evidence="1">
    <location>
        <begin position="248"/>
        <end position="267"/>
    </location>
</feature>
<reference evidence="4" key="1">
    <citation type="submission" date="2019-06" db="EMBL/GenBank/DDBJ databases">
        <authorList>
            <person name="Broberg M."/>
        </authorList>
    </citation>
    <scope>NUCLEOTIDE SEQUENCE [LARGE SCALE GENOMIC DNA]</scope>
</reference>
<evidence type="ECO:0000313" key="4">
    <source>
        <dbReference type="Proteomes" id="UP000775872"/>
    </source>
</evidence>
<dbReference type="InterPro" id="IPR046529">
    <property type="entry name" value="DUF6594"/>
</dbReference>
<dbReference type="Proteomes" id="UP000775872">
    <property type="component" value="Unassembled WGS sequence"/>
</dbReference>
<dbReference type="EMBL" id="CABFOC020000082">
    <property type="protein sequence ID" value="CAH0058354.1"/>
    <property type="molecule type" value="Genomic_DNA"/>
</dbReference>
<name>A0A9N9ZMK8_9HYPO</name>
<gene>
    <name evidence="3" type="ORF">CSOL1703_00008835</name>
</gene>
<feature type="transmembrane region" description="Helical" evidence="1">
    <location>
        <begin position="224"/>
        <end position="241"/>
    </location>
</feature>
<dbReference type="PANTHER" id="PTHR34502">
    <property type="entry name" value="DUF6594 DOMAIN-CONTAINING PROTEIN-RELATED"/>
    <property type="match status" value="1"/>
</dbReference>
<keyword evidence="4" id="KW-1185">Reference proteome</keyword>
<feature type="domain" description="DUF6594" evidence="2">
    <location>
        <begin position="22"/>
        <end position="285"/>
    </location>
</feature>
<proteinExistence type="predicted"/>
<dbReference type="OrthoDB" id="5342093at2759"/>
<sequence>MCARAEDSEKGNRLRDNSYGGYPRLAKFMGDIPDVAIFSRFLDLSTESLLHYQAQLHEIQSHLRIVQEADRDINAGGMRNAYEFNSSILRESYLSDLDDNSGPELERVHFDGKRQWETILRARTMIKEYRQVDSLNDWMQRPTRGNMYLKGSDSELWKDAKLNELMTMEQPTSDDTSSSTIRVVKLYHNIIGRFIHDEPDEQHMKNTIVYTNNGAIKVVRGAKTLVACMIPILGIVVLYFVKDQGARLGVIAAFTAIFSVTLSVFTPAAIKDIFSATAAFSAVLVVFVGTS</sequence>
<keyword evidence="1" id="KW-1133">Transmembrane helix</keyword>
<protein>
    <recommendedName>
        <fullName evidence="2">DUF6594 domain-containing protein</fullName>
    </recommendedName>
</protein>
<accession>A0A9N9ZMK8</accession>
<evidence type="ECO:0000313" key="3">
    <source>
        <dbReference type="EMBL" id="CAH0058354.1"/>
    </source>
</evidence>
<dbReference type="AlphaFoldDB" id="A0A9N9ZMK8"/>
<dbReference type="Pfam" id="PF20237">
    <property type="entry name" value="DUF6594"/>
    <property type="match status" value="1"/>
</dbReference>
<keyword evidence="1" id="KW-0812">Transmembrane</keyword>
<evidence type="ECO:0000259" key="2">
    <source>
        <dbReference type="Pfam" id="PF20237"/>
    </source>
</evidence>
<comment type="caution">
    <text evidence="3">The sequence shown here is derived from an EMBL/GenBank/DDBJ whole genome shotgun (WGS) entry which is preliminary data.</text>
</comment>
<evidence type="ECO:0000256" key="1">
    <source>
        <dbReference type="SAM" id="Phobius"/>
    </source>
</evidence>
<keyword evidence="1" id="KW-0472">Membrane</keyword>